<accession>X1F7U0</accession>
<protein>
    <submittedName>
        <fullName evidence="1">Uncharacterized protein</fullName>
    </submittedName>
</protein>
<feature type="non-terminal residue" evidence="1">
    <location>
        <position position="1"/>
    </location>
</feature>
<name>X1F7U0_9ZZZZ</name>
<comment type="caution">
    <text evidence="1">The sequence shown here is derived from an EMBL/GenBank/DDBJ whole genome shotgun (WGS) entry which is preliminary data.</text>
</comment>
<dbReference type="EMBL" id="BART01034370">
    <property type="protein sequence ID" value="GAH16863.1"/>
    <property type="molecule type" value="Genomic_DNA"/>
</dbReference>
<organism evidence="1">
    <name type="scientific">marine sediment metagenome</name>
    <dbReference type="NCBI Taxonomy" id="412755"/>
    <lineage>
        <taxon>unclassified sequences</taxon>
        <taxon>metagenomes</taxon>
        <taxon>ecological metagenomes</taxon>
    </lineage>
</organism>
<gene>
    <name evidence="1" type="ORF">S01H4_58766</name>
</gene>
<evidence type="ECO:0000313" key="1">
    <source>
        <dbReference type="EMBL" id="GAH16863.1"/>
    </source>
</evidence>
<reference evidence="1" key="1">
    <citation type="journal article" date="2014" name="Front. Microbiol.">
        <title>High frequency of phylogenetically diverse reductive dehalogenase-homologous genes in deep subseafloor sedimentary metagenomes.</title>
        <authorList>
            <person name="Kawai M."/>
            <person name="Futagami T."/>
            <person name="Toyoda A."/>
            <person name="Takaki Y."/>
            <person name="Nishi S."/>
            <person name="Hori S."/>
            <person name="Arai W."/>
            <person name="Tsubouchi T."/>
            <person name="Morono Y."/>
            <person name="Uchiyama I."/>
            <person name="Ito T."/>
            <person name="Fujiyama A."/>
            <person name="Inagaki F."/>
            <person name="Takami H."/>
        </authorList>
    </citation>
    <scope>NUCLEOTIDE SEQUENCE</scope>
    <source>
        <strain evidence="1">Expedition CK06-06</strain>
    </source>
</reference>
<sequence length="199" mass="22743">HIGVNSGFQSSIQKKSPKGSLRSLSKLMIGSMALGLEELTYRIKIWDEKSQPHQLENDSDHPSNQQGDTSEKIVLVPYEIIDGDLPQDDLRYVLIGLIFDTQERLISTTHKVGQIGGVINRFTYPFIKPFKRNWLIPPLRRRYGTLIERGENELNRLSIVGRSEYEQSRRMAQIAFDDSFEEAVDSLATNPEVQDLIEL</sequence>
<dbReference type="AlphaFoldDB" id="X1F7U0"/>
<proteinExistence type="predicted"/>